<feature type="region of interest" description="Disordered" evidence="10">
    <location>
        <begin position="1474"/>
        <end position="1539"/>
    </location>
</feature>
<evidence type="ECO:0000256" key="1">
    <source>
        <dbReference type="ARBA" id="ARBA00004123"/>
    </source>
</evidence>
<dbReference type="GO" id="GO:0005634">
    <property type="term" value="C:nucleus"/>
    <property type="evidence" value="ECO:0007669"/>
    <property type="project" value="UniProtKB-SubCell"/>
</dbReference>
<evidence type="ECO:0000313" key="13">
    <source>
        <dbReference type="Proteomes" id="UP000639338"/>
    </source>
</evidence>
<feature type="region of interest" description="Disordered" evidence="10">
    <location>
        <begin position="307"/>
        <end position="326"/>
    </location>
</feature>
<evidence type="ECO:0000256" key="9">
    <source>
        <dbReference type="PROSITE-ProRule" id="PRU00042"/>
    </source>
</evidence>
<comment type="subcellular location">
    <subcellularLocation>
        <location evidence="1">Nucleus</location>
    </subcellularLocation>
</comment>
<evidence type="ECO:0000256" key="7">
    <source>
        <dbReference type="ARBA" id="ARBA00023163"/>
    </source>
</evidence>
<dbReference type="PROSITE" id="PS00028">
    <property type="entry name" value="ZINC_FINGER_C2H2_1"/>
    <property type="match status" value="6"/>
</dbReference>
<feature type="compositionally biased region" description="Acidic residues" evidence="10">
    <location>
        <begin position="1121"/>
        <end position="1142"/>
    </location>
</feature>
<proteinExistence type="predicted"/>
<feature type="region of interest" description="Disordered" evidence="10">
    <location>
        <begin position="1117"/>
        <end position="1145"/>
    </location>
</feature>
<dbReference type="Pfam" id="PF00096">
    <property type="entry name" value="zf-C2H2"/>
    <property type="match status" value="6"/>
</dbReference>
<evidence type="ECO:0000256" key="3">
    <source>
        <dbReference type="ARBA" id="ARBA00022737"/>
    </source>
</evidence>
<dbReference type="SMART" id="SM00355">
    <property type="entry name" value="ZnF_C2H2"/>
    <property type="match status" value="6"/>
</dbReference>
<feature type="region of interest" description="Disordered" evidence="10">
    <location>
        <begin position="473"/>
        <end position="496"/>
    </location>
</feature>
<feature type="compositionally biased region" description="Basic and acidic residues" evidence="10">
    <location>
        <begin position="238"/>
        <end position="250"/>
    </location>
</feature>
<feature type="domain" description="C2H2-type" evidence="11">
    <location>
        <begin position="1029"/>
        <end position="1056"/>
    </location>
</feature>
<feature type="compositionally biased region" description="Polar residues" evidence="10">
    <location>
        <begin position="263"/>
        <end position="276"/>
    </location>
</feature>
<feature type="compositionally biased region" description="Basic and acidic residues" evidence="10">
    <location>
        <begin position="1498"/>
        <end position="1521"/>
    </location>
</feature>
<dbReference type="SMART" id="SM00451">
    <property type="entry name" value="ZnF_U1"/>
    <property type="match status" value="3"/>
</dbReference>
<feature type="domain" description="C2H2-type" evidence="11">
    <location>
        <begin position="1057"/>
        <end position="1086"/>
    </location>
</feature>
<dbReference type="PROSITE" id="PS50157">
    <property type="entry name" value="ZINC_FINGER_C2H2_2"/>
    <property type="match status" value="6"/>
</dbReference>
<evidence type="ECO:0000256" key="6">
    <source>
        <dbReference type="ARBA" id="ARBA00023015"/>
    </source>
</evidence>
<evidence type="ECO:0000256" key="10">
    <source>
        <dbReference type="SAM" id="MobiDB-lite"/>
    </source>
</evidence>
<dbReference type="InterPro" id="IPR003604">
    <property type="entry name" value="Matrin/U1-like-C_Znf_C2H2"/>
</dbReference>
<dbReference type="EMBL" id="JACMRX010000005">
    <property type="protein sequence ID" value="KAF7989159.1"/>
    <property type="molecule type" value="Genomic_DNA"/>
</dbReference>
<feature type="domain" description="C2H2-type" evidence="11">
    <location>
        <begin position="191"/>
        <end position="218"/>
    </location>
</feature>
<dbReference type="FunFam" id="3.30.160.60:FF:000594">
    <property type="entry name" value="Transcription factor HIVEP2"/>
    <property type="match status" value="1"/>
</dbReference>
<keyword evidence="2" id="KW-0479">Metal-binding</keyword>
<feature type="compositionally biased region" description="Polar residues" evidence="10">
    <location>
        <begin position="1478"/>
        <end position="1497"/>
    </location>
</feature>
<feature type="compositionally biased region" description="Polar residues" evidence="10">
    <location>
        <begin position="1522"/>
        <end position="1531"/>
    </location>
</feature>
<keyword evidence="13" id="KW-1185">Reference proteome</keyword>
<dbReference type="PANTHER" id="PTHR45944">
    <property type="entry name" value="SCHNURRI, ISOFORM F"/>
    <property type="match status" value="1"/>
</dbReference>
<evidence type="ECO:0000259" key="11">
    <source>
        <dbReference type="PROSITE" id="PS50157"/>
    </source>
</evidence>
<keyword evidence="3" id="KW-0677">Repeat</keyword>
<keyword evidence="7" id="KW-0804">Transcription</keyword>
<keyword evidence="6" id="KW-0805">Transcription regulation</keyword>
<dbReference type="InterPro" id="IPR036236">
    <property type="entry name" value="Znf_C2H2_sf"/>
</dbReference>
<evidence type="ECO:0000256" key="2">
    <source>
        <dbReference type="ARBA" id="ARBA00022723"/>
    </source>
</evidence>
<feature type="compositionally biased region" description="Low complexity" evidence="10">
    <location>
        <begin position="93"/>
        <end position="111"/>
    </location>
</feature>
<feature type="domain" description="C2H2-type" evidence="11">
    <location>
        <begin position="1397"/>
        <end position="1426"/>
    </location>
</feature>
<dbReference type="Proteomes" id="UP000639338">
    <property type="component" value="Unassembled WGS sequence"/>
</dbReference>
<keyword evidence="5" id="KW-0862">Zinc</keyword>
<accession>A0A835CLU0</accession>
<feature type="domain" description="C2H2-type" evidence="11">
    <location>
        <begin position="1352"/>
        <end position="1381"/>
    </location>
</feature>
<feature type="region of interest" description="Disordered" evidence="10">
    <location>
        <begin position="161"/>
        <end position="181"/>
    </location>
</feature>
<sequence>MNEQKNNLNQIKVVDNNIWPNATSEMVVDGKGSTSFLSINSNNTQRIMESTSSAGSVSINRHLPVIMNVNEHLKRHRVQQNHDQSMIDSQLANNNNTNNNNNNNTIINNNNDGESRYLHKKFKKVASSEVVVPMDFAKENSPVISDTSSSLRSVINRIDSSTADSNKKSSKSDNVTTELDCESSDTIKNHYNCPYCKQSYTEQNALEKHIKSHTNEYPYCRTSCTVFSKTKSSRSHASKVDNNETGKVFEDSDVDSSDSVSSEADQMSGLSMPSSSDMLKIKTSQTGNIYKPKFHTALQSINTETVVSSNSSSNGLSSTSTSTNSNPYTSQFQQHIDKVITNNSVIVNALDLSSQKLMQHQQNFIDTQKTSNQPVNLSLINDITLEKNYNNNNNSFQNRSMVIQSLEKSPIILNGQRTNGLQQNNDTFINGYKRISNLDIDNFDYQQRHSLSSTLSPSLKSCFSFDMESKDSESHKSSSYNHTIQPLPSPGPLLGNTRLVDGPSCAKKPRIQYLSTLRSLDDSLCQRPNFSRMFGGKVKISNNSGETKTIRIKSRQQNSSLNEHNFNNKCATTETSSIVVKSGFHSGGTMLHKPPITTANDMKNSMSIIDTSEILSPIIPNISTPNIAPKMTCYNYTEPINHFTKITTTYNSFKLSKSGSPTIFHNNKIIPHVPGIPGPHTLTNTTTDYGSLFQRNKIPTCKVIPSISGNYMTSQTREISSPIKVKTPNNVVDNMEVSCNILNAEQSSSSTSIIEDSTIRLKKSNNDILNSKGIMIIQDKLRYGSNSETITELKTDKLDRFIDNRTKITTSNDLIIDKSPVNSITNKYDICKPTNSFDKQFDSLKINDKNKNLKFLRPTSLPLKPGTFTLKKHHGITPTVNTKNLITPDTPRPIKSYGQLYLNGHAYTYLGLKCSTKVFYCTLNRCQPMYVPDQKRLSMYSNWKICQDKPSNFELSHYDSRNRSKNYTIANKKYENILTHSSYQQYTPSSPDSGIEIDAQKNLHKNKSINDNDTNDDYIYVRGRGRGKYICNKCGIRCKKPSMLRKHIRSHTDVRPYTCEYCVMSFKTKGNLTKHTKSKSHYGKCMELGVIIKVPTINCDKNIDEDQTSAKLISVGVNNEESSDEEPSDNEESEDSANEEQEAAQSLLSLSQLNTNKLPGLISSDRPTTYPYAYANTTLVITSNVSAITSTNASTNSVTSTAIQSEISHRYYFSPNRSTFNDNPSSSSSINEPVSQIQVFDNKNIQQQQQQQQSHQPIDLTKKIIRPNIKLPFELNGLKNTIARKVVVVPTSSNGFTKPQAKFLQPSSTTASNYPSEKGKDGRWICKICSKDFREYSQFKNHMNIHYYEHPYKCEICSLAFKTKEKLSKHERSSQHINKLNITSTLGAGILNDPRPYKCEHCDVAFRGPGYLAKHLKSKGHIGKIECLHKIPFGTYAEMERSGISFNEIDTTNCAQSLISLQKIARKLYDQDPREMTEWQSSMDPPQGTNSDNTFSNKAEESCGTKEIQVNKHDDFNDENRQNTGQNFEDQSQQEKDNV</sequence>
<keyword evidence="4 9" id="KW-0863">Zinc-finger</keyword>
<dbReference type="GO" id="GO:0000978">
    <property type="term" value="F:RNA polymerase II cis-regulatory region sequence-specific DNA binding"/>
    <property type="evidence" value="ECO:0007669"/>
    <property type="project" value="TreeGrafter"/>
</dbReference>
<feature type="domain" description="C2H2-type" evidence="11">
    <location>
        <begin position="1324"/>
        <end position="1351"/>
    </location>
</feature>
<evidence type="ECO:0000256" key="8">
    <source>
        <dbReference type="ARBA" id="ARBA00023242"/>
    </source>
</evidence>
<dbReference type="GO" id="GO:0008270">
    <property type="term" value="F:zinc ion binding"/>
    <property type="evidence" value="ECO:0007669"/>
    <property type="project" value="UniProtKB-KW"/>
</dbReference>
<reference evidence="12 13" key="1">
    <citation type="submission" date="2020-08" db="EMBL/GenBank/DDBJ databases">
        <title>Aphidius gifuensis genome sequencing and assembly.</title>
        <authorList>
            <person name="Du Z."/>
        </authorList>
    </citation>
    <scope>NUCLEOTIDE SEQUENCE [LARGE SCALE GENOMIC DNA]</scope>
    <source>
        <strain evidence="12">YNYX2018</strain>
        <tissue evidence="12">Adults</tissue>
    </source>
</reference>
<dbReference type="SUPFAM" id="SSF57667">
    <property type="entry name" value="beta-beta-alpha zinc fingers"/>
    <property type="match status" value="3"/>
</dbReference>
<dbReference type="InterPro" id="IPR013087">
    <property type="entry name" value="Znf_C2H2_type"/>
</dbReference>
<name>A0A835CLU0_APHGI</name>
<comment type="caution">
    <text evidence="12">The sequence shown here is derived from an EMBL/GenBank/DDBJ whole genome shotgun (WGS) entry which is preliminary data.</text>
</comment>
<protein>
    <recommendedName>
        <fullName evidence="11">C2H2-type domain-containing protein</fullName>
    </recommendedName>
</protein>
<feature type="region of interest" description="Disordered" evidence="10">
    <location>
        <begin position="90"/>
        <end position="112"/>
    </location>
</feature>
<keyword evidence="8" id="KW-0539">Nucleus</keyword>
<dbReference type="Gene3D" id="3.30.160.60">
    <property type="entry name" value="Classic Zinc Finger"/>
    <property type="match status" value="5"/>
</dbReference>
<gene>
    <name evidence="12" type="ORF">HCN44_007469</name>
</gene>
<organism evidence="12 13">
    <name type="scientific">Aphidius gifuensis</name>
    <name type="common">Parasitoid wasp</name>
    <dbReference type="NCBI Taxonomy" id="684658"/>
    <lineage>
        <taxon>Eukaryota</taxon>
        <taxon>Metazoa</taxon>
        <taxon>Ecdysozoa</taxon>
        <taxon>Arthropoda</taxon>
        <taxon>Hexapoda</taxon>
        <taxon>Insecta</taxon>
        <taxon>Pterygota</taxon>
        <taxon>Neoptera</taxon>
        <taxon>Endopterygota</taxon>
        <taxon>Hymenoptera</taxon>
        <taxon>Apocrita</taxon>
        <taxon>Ichneumonoidea</taxon>
        <taxon>Braconidae</taxon>
        <taxon>Aphidiinae</taxon>
        <taxon>Aphidius</taxon>
    </lineage>
</organism>
<dbReference type="InterPro" id="IPR051969">
    <property type="entry name" value="Zinc-finger_DNA-bd_regulators"/>
</dbReference>
<dbReference type="PANTHER" id="PTHR45944:SF2">
    <property type="entry name" value="SCHNURRI, ISOFORM F"/>
    <property type="match status" value="1"/>
</dbReference>
<dbReference type="OrthoDB" id="10042249at2759"/>
<evidence type="ECO:0000256" key="5">
    <source>
        <dbReference type="ARBA" id="ARBA00022833"/>
    </source>
</evidence>
<feature type="region of interest" description="Disordered" evidence="10">
    <location>
        <begin position="231"/>
        <end position="276"/>
    </location>
</feature>
<evidence type="ECO:0000256" key="4">
    <source>
        <dbReference type="ARBA" id="ARBA00022771"/>
    </source>
</evidence>
<evidence type="ECO:0000313" key="12">
    <source>
        <dbReference type="EMBL" id="KAF7989159.1"/>
    </source>
</evidence>
<dbReference type="GO" id="GO:0000981">
    <property type="term" value="F:DNA-binding transcription factor activity, RNA polymerase II-specific"/>
    <property type="evidence" value="ECO:0007669"/>
    <property type="project" value="TreeGrafter"/>
</dbReference>